<dbReference type="KEGG" id="mbe:MBM_03309"/>
<feature type="compositionally biased region" description="Gly residues" evidence="1">
    <location>
        <begin position="106"/>
        <end position="115"/>
    </location>
</feature>
<dbReference type="Proteomes" id="UP000006753">
    <property type="component" value="Unassembled WGS sequence"/>
</dbReference>
<protein>
    <submittedName>
        <fullName evidence="2">Uncharacterized protein</fullName>
    </submittedName>
</protein>
<dbReference type="EMBL" id="JH921433">
    <property type="protein sequence ID" value="EKD18316.1"/>
    <property type="molecule type" value="Genomic_DNA"/>
</dbReference>
<dbReference type="AlphaFoldDB" id="K1WZ99"/>
<accession>K1WZ99</accession>
<dbReference type="InParanoid" id="K1WZ99"/>
<sequence length="150" mass="15961">MPLGKKKTLIYRSLDEFSRLRPRWVEADEACRLAYCPAASTAPRAGPPTPPPPSAAAPVAPVVARPATPAKAPPAPARLIQEVTAKQLATIRRNMELLLSDDGPRGESGGIGAGGGEDRMDRPKPAPNRRPFKKGAQDAFMGCGSLWLWG</sequence>
<evidence type="ECO:0000256" key="1">
    <source>
        <dbReference type="SAM" id="MobiDB-lite"/>
    </source>
</evidence>
<name>K1WZ99_MARBU</name>
<evidence type="ECO:0000313" key="3">
    <source>
        <dbReference type="Proteomes" id="UP000006753"/>
    </source>
</evidence>
<feature type="compositionally biased region" description="Low complexity" evidence="1">
    <location>
        <begin position="56"/>
        <end position="70"/>
    </location>
</feature>
<dbReference type="OrthoDB" id="10535484at2759"/>
<feature type="region of interest" description="Disordered" evidence="1">
    <location>
        <begin position="97"/>
        <end position="136"/>
    </location>
</feature>
<proteinExistence type="predicted"/>
<feature type="compositionally biased region" description="Pro residues" evidence="1">
    <location>
        <begin position="45"/>
        <end position="55"/>
    </location>
</feature>
<evidence type="ECO:0000313" key="2">
    <source>
        <dbReference type="EMBL" id="EKD18316.1"/>
    </source>
</evidence>
<organism evidence="2 3">
    <name type="scientific">Marssonina brunnea f. sp. multigermtubi (strain MB_m1)</name>
    <name type="common">Marssonina leaf spot fungus</name>
    <dbReference type="NCBI Taxonomy" id="1072389"/>
    <lineage>
        <taxon>Eukaryota</taxon>
        <taxon>Fungi</taxon>
        <taxon>Dikarya</taxon>
        <taxon>Ascomycota</taxon>
        <taxon>Pezizomycotina</taxon>
        <taxon>Leotiomycetes</taxon>
        <taxon>Helotiales</taxon>
        <taxon>Drepanopezizaceae</taxon>
        <taxon>Drepanopeziza</taxon>
    </lineage>
</organism>
<reference evidence="2 3" key="1">
    <citation type="journal article" date="2012" name="BMC Genomics">
        <title>Sequencing the genome of Marssonina brunnea reveals fungus-poplar co-evolution.</title>
        <authorList>
            <person name="Zhu S."/>
            <person name="Cao Y.-Z."/>
            <person name="Jiang C."/>
            <person name="Tan B.-Y."/>
            <person name="Wang Z."/>
            <person name="Feng S."/>
            <person name="Zhang L."/>
            <person name="Su X.-H."/>
            <person name="Brejova B."/>
            <person name="Vinar T."/>
            <person name="Xu M."/>
            <person name="Wang M.-X."/>
            <person name="Zhang S.-G."/>
            <person name="Huang M.-R."/>
            <person name="Wu R."/>
            <person name="Zhou Y."/>
        </authorList>
    </citation>
    <scope>NUCLEOTIDE SEQUENCE [LARGE SCALE GENOMIC DNA]</scope>
    <source>
        <strain evidence="2 3">MB_m1</strain>
    </source>
</reference>
<keyword evidence="3" id="KW-1185">Reference proteome</keyword>
<gene>
    <name evidence="2" type="ORF">MBM_03309</name>
</gene>
<dbReference type="HOGENOM" id="CLU_1740931_0_0_1"/>
<feature type="region of interest" description="Disordered" evidence="1">
    <location>
        <begin position="40"/>
        <end position="76"/>
    </location>
</feature>